<sequence length="270" mass="29100">MTGPASCRASRSRDSHEVPAEPPSSAAEALELNLDEDSHQAQAARPQQHPGPGVLLLRTIRLPRSQEGDKSNYVGMVSIPYRQLGPGFTSMECSGTRASQPSASKSKSRAYRHPGQEPLPDHEHPAHGAVQEYRRRQTPQALLTLIAKVMALGTWPNFTKKLLIKLGSLGLPSASSTTLSASAQEPQDIQRQPSYQGEAAGSQSSRLSSQGTLSWTCSSSYMMLTSTEAPPSSGNLLQPEPPYGPARPRQQSVNKEALSALKPSITKQKR</sequence>
<dbReference type="EMBL" id="CM037616">
    <property type="protein sequence ID" value="KAH7991098.1"/>
    <property type="molecule type" value="Genomic_DNA"/>
</dbReference>
<accession>A0ACB8EF06</accession>
<evidence type="ECO:0000313" key="1">
    <source>
        <dbReference type="EMBL" id="KAH7991098.1"/>
    </source>
</evidence>
<protein>
    <submittedName>
        <fullName evidence="1">Uncharacterized protein</fullName>
    </submittedName>
</protein>
<dbReference type="Proteomes" id="UP000827872">
    <property type="component" value="Linkage Group LG03"/>
</dbReference>
<name>A0ACB8EF06_9SAUR</name>
<proteinExistence type="predicted"/>
<organism evidence="1 2">
    <name type="scientific">Sphaerodactylus townsendi</name>
    <dbReference type="NCBI Taxonomy" id="933632"/>
    <lineage>
        <taxon>Eukaryota</taxon>
        <taxon>Metazoa</taxon>
        <taxon>Chordata</taxon>
        <taxon>Craniata</taxon>
        <taxon>Vertebrata</taxon>
        <taxon>Euteleostomi</taxon>
        <taxon>Lepidosauria</taxon>
        <taxon>Squamata</taxon>
        <taxon>Bifurcata</taxon>
        <taxon>Gekkota</taxon>
        <taxon>Sphaerodactylidae</taxon>
        <taxon>Sphaerodactylus</taxon>
    </lineage>
</organism>
<keyword evidence="2" id="KW-1185">Reference proteome</keyword>
<evidence type="ECO:0000313" key="2">
    <source>
        <dbReference type="Proteomes" id="UP000827872"/>
    </source>
</evidence>
<gene>
    <name evidence="1" type="ORF">K3G42_001118</name>
</gene>
<reference evidence="1" key="1">
    <citation type="submission" date="2021-08" db="EMBL/GenBank/DDBJ databases">
        <title>The first chromosome-level gecko genome reveals the dynamic sex chromosomes of Neotropical dwarf geckos (Sphaerodactylidae: Sphaerodactylus).</title>
        <authorList>
            <person name="Pinto B.J."/>
            <person name="Keating S.E."/>
            <person name="Gamble T."/>
        </authorList>
    </citation>
    <scope>NUCLEOTIDE SEQUENCE</scope>
    <source>
        <strain evidence="1">TG3544</strain>
    </source>
</reference>
<comment type="caution">
    <text evidence="1">The sequence shown here is derived from an EMBL/GenBank/DDBJ whole genome shotgun (WGS) entry which is preliminary data.</text>
</comment>